<evidence type="ECO:0000256" key="5">
    <source>
        <dbReference type="ARBA" id="ARBA00023242"/>
    </source>
</evidence>
<evidence type="ECO:0000256" key="3">
    <source>
        <dbReference type="ARBA" id="ARBA00023125"/>
    </source>
</evidence>
<feature type="non-terminal residue" evidence="6">
    <location>
        <position position="1"/>
    </location>
</feature>
<gene>
    <name evidence="6" type="primary">Usf1</name>
    <name evidence="6" type="ORF">ATLROG_R12909</name>
</gene>
<proteinExistence type="predicted"/>
<feature type="non-terminal residue" evidence="6">
    <location>
        <position position="100"/>
    </location>
</feature>
<evidence type="ECO:0000256" key="1">
    <source>
        <dbReference type="ARBA" id="ARBA00004123"/>
    </source>
</evidence>
<dbReference type="GO" id="GO:0045944">
    <property type="term" value="P:positive regulation of transcription by RNA polymerase II"/>
    <property type="evidence" value="ECO:0007669"/>
    <property type="project" value="UniProtKB-ARBA"/>
</dbReference>
<keyword evidence="2" id="KW-0805">Transcription regulation</keyword>
<organism evidence="6 7">
    <name type="scientific">Atlantisia rogersi</name>
    <name type="common">Inaccessible Island rail</name>
    <dbReference type="NCBI Taxonomy" id="2478892"/>
    <lineage>
        <taxon>Eukaryota</taxon>
        <taxon>Metazoa</taxon>
        <taxon>Chordata</taxon>
        <taxon>Craniata</taxon>
        <taxon>Vertebrata</taxon>
        <taxon>Euteleostomi</taxon>
        <taxon>Archelosauria</taxon>
        <taxon>Archosauria</taxon>
        <taxon>Dinosauria</taxon>
        <taxon>Saurischia</taxon>
        <taxon>Theropoda</taxon>
        <taxon>Coelurosauria</taxon>
        <taxon>Aves</taxon>
        <taxon>Neognathae</taxon>
        <taxon>Neoaves</taxon>
        <taxon>Gruiformes</taxon>
        <taxon>Rallidae</taxon>
        <taxon>Atlantisia</taxon>
    </lineage>
</organism>
<dbReference type="PANTHER" id="PTHR46117">
    <property type="entry name" value="FI24210P1"/>
    <property type="match status" value="1"/>
</dbReference>
<keyword evidence="7" id="KW-1185">Reference proteome</keyword>
<dbReference type="PANTHER" id="PTHR46117:SF1">
    <property type="entry name" value="UPSTREAM STIMULATORY FACTOR 1"/>
    <property type="match status" value="1"/>
</dbReference>
<protein>
    <submittedName>
        <fullName evidence="6">USF1 factor</fullName>
    </submittedName>
</protein>
<dbReference type="InterPro" id="IPR051732">
    <property type="entry name" value="USF"/>
</dbReference>
<evidence type="ECO:0000256" key="2">
    <source>
        <dbReference type="ARBA" id="ARBA00023015"/>
    </source>
</evidence>
<evidence type="ECO:0000313" key="7">
    <source>
        <dbReference type="Proteomes" id="UP000518911"/>
    </source>
</evidence>
<dbReference type="EMBL" id="VZUJ01038257">
    <property type="protein sequence ID" value="NXV71836.1"/>
    <property type="molecule type" value="Genomic_DNA"/>
</dbReference>
<dbReference type="OrthoDB" id="690068at2759"/>
<evidence type="ECO:0000313" key="6">
    <source>
        <dbReference type="EMBL" id="NXV71836.1"/>
    </source>
</evidence>
<dbReference type="GO" id="GO:0000978">
    <property type="term" value="F:RNA polymerase II cis-regulatory region sequence-specific DNA binding"/>
    <property type="evidence" value="ECO:0007669"/>
    <property type="project" value="TreeGrafter"/>
</dbReference>
<keyword evidence="4" id="KW-0804">Transcription</keyword>
<sequence length="100" mass="10196">QVMYRVIQVADGQLDGQTEGTSAISGYPATQSMTQAVIQGAFTSEDAVETEATTTETHYTYFPTAAVADTSTSAGAGTTATAVVTTQNSEALLGQPTPTG</sequence>
<keyword evidence="3" id="KW-0238">DNA-binding</keyword>
<evidence type="ECO:0000256" key="4">
    <source>
        <dbReference type="ARBA" id="ARBA00023163"/>
    </source>
</evidence>
<accession>A0A7L3W5X9</accession>
<keyword evidence="5" id="KW-0539">Nucleus</keyword>
<comment type="caution">
    <text evidence="6">The sequence shown here is derived from an EMBL/GenBank/DDBJ whole genome shotgun (WGS) entry which is preliminary data.</text>
</comment>
<name>A0A7L3W5X9_9GRUI</name>
<dbReference type="GO" id="GO:0000981">
    <property type="term" value="F:DNA-binding transcription factor activity, RNA polymerase II-specific"/>
    <property type="evidence" value="ECO:0007669"/>
    <property type="project" value="TreeGrafter"/>
</dbReference>
<dbReference type="GO" id="GO:0005634">
    <property type="term" value="C:nucleus"/>
    <property type="evidence" value="ECO:0007669"/>
    <property type="project" value="UniProtKB-SubCell"/>
</dbReference>
<reference evidence="6 7" key="1">
    <citation type="submission" date="2019-09" db="EMBL/GenBank/DDBJ databases">
        <title>Bird 10,000 Genomes (B10K) Project - Family phase.</title>
        <authorList>
            <person name="Zhang G."/>
        </authorList>
    </citation>
    <scope>NUCLEOTIDE SEQUENCE [LARGE SCALE GENOMIC DNA]</scope>
    <source>
        <strain evidence="6">OUT-0055</strain>
        <tissue evidence="6">Blood</tissue>
    </source>
</reference>
<dbReference type="Proteomes" id="UP000518911">
    <property type="component" value="Unassembled WGS sequence"/>
</dbReference>
<comment type="subcellular location">
    <subcellularLocation>
        <location evidence="1">Nucleus</location>
    </subcellularLocation>
</comment>
<dbReference type="AlphaFoldDB" id="A0A7L3W5X9"/>